<dbReference type="SUPFAM" id="SSF53335">
    <property type="entry name" value="S-adenosyl-L-methionine-dependent methyltransferases"/>
    <property type="match status" value="1"/>
</dbReference>
<evidence type="ECO:0000256" key="6">
    <source>
        <dbReference type="RuleBase" id="RU000416"/>
    </source>
</evidence>
<evidence type="ECO:0000313" key="9">
    <source>
        <dbReference type="Proteomes" id="UP001473424"/>
    </source>
</evidence>
<evidence type="ECO:0000256" key="3">
    <source>
        <dbReference type="ARBA" id="ARBA00022691"/>
    </source>
</evidence>
<dbReference type="PRINTS" id="PR00105">
    <property type="entry name" value="C5METTRFRASE"/>
</dbReference>
<dbReference type="PANTHER" id="PTHR46098">
    <property type="entry name" value="TRNA (CYTOSINE(38)-C(5))-METHYLTRANSFERASE"/>
    <property type="match status" value="1"/>
</dbReference>
<dbReference type="PANTHER" id="PTHR46098:SF1">
    <property type="entry name" value="TRNA (CYTOSINE(38)-C(5))-METHYLTRANSFERASE"/>
    <property type="match status" value="1"/>
</dbReference>
<feature type="active site" evidence="5">
    <location>
        <position position="74"/>
    </location>
</feature>
<reference evidence="9" key="1">
    <citation type="journal article" date="2024" name="FEMS Microbiol. Lett.">
        <title>Genomic insights into Spiroplasma endosymbionts that induce male-killing and protective phenotypes in the pea aphid.</title>
        <authorList>
            <person name="Arai H."/>
            <person name="Legeai F."/>
            <person name="Kageyama D."/>
            <person name="Sugio A."/>
            <person name="Simon J.C."/>
        </authorList>
    </citation>
    <scope>NUCLEOTIDE SEQUENCE [LARGE SCALE GENOMIC DNA]</scope>
    <source>
        <strain evidence="9">sAp269</strain>
    </source>
</reference>
<dbReference type="PROSITE" id="PS51679">
    <property type="entry name" value="SAM_MT_C5"/>
    <property type="match status" value="1"/>
</dbReference>
<name>A0ABM8JPR1_9MOLU</name>
<sequence>MKTIKFIDLFSGICGFHLALQDWSSELFLACDINPYCKKVYIDNFNRISILSDIREIDENKIPDFDLLCAGFPCQPFSKGGFQKGFNDNRGTLFFEVVRILRTKKPKFIILENVSSLVTHDNGNTFKVITSELEKLGYLIPENPLIIDSLDVGIPMYRKRIYIPGIRKDFINSDKI</sequence>
<gene>
    <name evidence="8" type="ORF">SAP269_19100</name>
</gene>
<evidence type="ECO:0000256" key="5">
    <source>
        <dbReference type="PROSITE-ProRule" id="PRU01016"/>
    </source>
</evidence>
<dbReference type="InterPro" id="IPR001525">
    <property type="entry name" value="C5_MeTfrase"/>
</dbReference>
<dbReference type="InterPro" id="IPR050750">
    <property type="entry name" value="C5-MTase"/>
</dbReference>
<accession>A0ABM8JPR1</accession>
<protein>
    <recommendedName>
        <fullName evidence="7">Cytosine-specific methyltransferase</fullName>
        <ecNumber evidence="7">2.1.1.37</ecNumber>
    </recommendedName>
</protein>
<dbReference type="Proteomes" id="UP001473424">
    <property type="component" value="Chromosome"/>
</dbReference>
<comment type="similarity">
    <text evidence="5 6">Belongs to the class I-like SAM-binding methyltransferase superfamily. C5-methyltransferase family.</text>
</comment>
<evidence type="ECO:0000256" key="4">
    <source>
        <dbReference type="ARBA" id="ARBA00022747"/>
    </source>
</evidence>
<comment type="catalytic activity">
    <reaction evidence="7">
        <text>a 2'-deoxycytidine in DNA + S-adenosyl-L-methionine = a 5-methyl-2'-deoxycytidine in DNA + S-adenosyl-L-homocysteine + H(+)</text>
        <dbReference type="Rhea" id="RHEA:13681"/>
        <dbReference type="Rhea" id="RHEA-COMP:11369"/>
        <dbReference type="Rhea" id="RHEA-COMP:11370"/>
        <dbReference type="ChEBI" id="CHEBI:15378"/>
        <dbReference type="ChEBI" id="CHEBI:57856"/>
        <dbReference type="ChEBI" id="CHEBI:59789"/>
        <dbReference type="ChEBI" id="CHEBI:85452"/>
        <dbReference type="ChEBI" id="CHEBI:85454"/>
        <dbReference type="EC" id="2.1.1.37"/>
    </reaction>
</comment>
<dbReference type="PROSITE" id="PS00094">
    <property type="entry name" value="C5_MTASE_1"/>
    <property type="match status" value="1"/>
</dbReference>
<proteinExistence type="inferred from homology"/>
<dbReference type="RefSeq" id="WP_353306144.1">
    <property type="nucleotide sequence ID" value="NZ_AP028955.1"/>
</dbReference>
<keyword evidence="3 5" id="KW-0949">S-adenosyl-L-methionine</keyword>
<organism evidence="8 9">
    <name type="scientific">Spiroplasma ixodetis</name>
    <dbReference type="NCBI Taxonomy" id="2141"/>
    <lineage>
        <taxon>Bacteria</taxon>
        <taxon>Bacillati</taxon>
        <taxon>Mycoplasmatota</taxon>
        <taxon>Mollicutes</taxon>
        <taxon>Entomoplasmatales</taxon>
        <taxon>Spiroplasmataceae</taxon>
        <taxon>Spiroplasma</taxon>
    </lineage>
</organism>
<dbReference type="EMBL" id="AP028955">
    <property type="protein sequence ID" value="BET39321.1"/>
    <property type="molecule type" value="Genomic_DNA"/>
</dbReference>
<dbReference type="Pfam" id="PF00145">
    <property type="entry name" value="DNA_methylase"/>
    <property type="match status" value="1"/>
</dbReference>
<keyword evidence="2 5" id="KW-0808">Transferase</keyword>
<dbReference type="EC" id="2.1.1.37" evidence="7"/>
<dbReference type="NCBIfam" id="TIGR00675">
    <property type="entry name" value="dcm"/>
    <property type="match status" value="1"/>
</dbReference>
<evidence type="ECO:0000256" key="7">
    <source>
        <dbReference type="RuleBase" id="RU000417"/>
    </source>
</evidence>
<keyword evidence="4" id="KW-0680">Restriction system</keyword>
<evidence type="ECO:0000256" key="1">
    <source>
        <dbReference type="ARBA" id="ARBA00022603"/>
    </source>
</evidence>
<evidence type="ECO:0000256" key="2">
    <source>
        <dbReference type="ARBA" id="ARBA00022679"/>
    </source>
</evidence>
<dbReference type="InterPro" id="IPR018117">
    <property type="entry name" value="C5_DNA_meth_AS"/>
</dbReference>
<keyword evidence="9" id="KW-1185">Reference proteome</keyword>
<dbReference type="Gene3D" id="3.40.50.150">
    <property type="entry name" value="Vaccinia Virus protein VP39"/>
    <property type="match status" value="1"/>
</dbReference>
<keyword evidence="1 5" id="KW-0489">Methyltransferase</keyword>
<evidence type="ECO:0000313" key="8">
    <source>
        <dbReference type="EMBL" id="BET39321.1"/>
    </source>
</evidence>
<dbReference type="InterPro" id="IPR029063">
    <property type="entry name" value="SAM-dependent_MTases_sf"/>
</dbReference>